<feature type="domain" description="Ig-like" evidence="5">
    <location>
        <begin position="1830"/>
        <end position="1956"/>
    </location>
</feature>
<evidence type="ECO:0000256" key="1">
    <source>
        <dbReference type="ARBA" id="ARBA00004613"/>
    </source>
</evidence>
<dbReference type="InterPro" id="IPR051417">
    <property type="entry name" value="SDr/BOS_complex"/>
</dbReference>
<evidence type="ECO:0000256" key="3">
    <source>
        <dbReference type="ARBA" id="ARBA00022729"/>
    </source>
</evidence>
<evidence type="ECO:0000256" key="4">
    <source>
        <dbReference type="SAM" id="MobiDB-lite"/>
    </source>
</evidence>
<dbReference type="InterPro" id="IPR033764">
    <property type="entry name" value="Sdr_B"/>
</dbReference>
<reference evidence="6 7" key="1">
    <citation type="submission" date="2018-08" db="EMBL/GenBank/DDBJ databases">
        <title>Fibrisoma montanum sp. nov., isolated from Danxia mountain soil.</title>
        <authorList>
            <person name="Huang Y."/>
        </authorList>
    </citation>
    <scope>NUCLEOTIDE SEQUENCE [LARGE SCALE GENOMIC DNA]</scope>
    <source>
        <strain evidence="6 7">HYT19</strain>
    </source>
</reference>
<dbReference type="Pfam" id="PF01345">
    <property type="entry name" value="DUF11"/>
    <property type="match status" value="1"/>
</dbReference>
<dbReference type="InterPro" id="IPR022409">
    <property type="entry name" value="PKD/Chitinase_dom"/>
</dbReference>
<keyword evidence="7" id="KW-1185">Reference proteome</keyword>
<dbReference type="SMART" id="SM00089">
    <property type="entry name" value="PKD"/>
    <property type="match status" value="27"/>
</dbReference>
<dbReference type="InterPro" id="IPR007110">
    <property type="entry name" value="Ig-like_dom"/>
</dbReference>
<dbReference type="PROSITE" id="PS50835">
    <property type="entry name" value="IG_LIKE"/>
    <property type="match status" value="9"/>
</dbReference>
<dbReference type="InterPro" id="IPR013783">
    <property type="entry name" value="Ig-like_fold"/>
</dbReference>
<comment type="caution">
    <text evidence="6">The sequence shown here is derived from an EMBL/GenBank/DDBJ whole genome shotgun (WGS) entry which is preliminary data.</text>
</comment>
<evidence type="ECO:0000256" key="2">
    <source>
        <dbReference type="ARBA" id="ARBA00022525"/>
    </source>
</evidence>
<organism evidence="6 7">
    <name type="scientific">Fibrisoma montanum</name>
    <dbReference type="NCBI Taxonomy" id="2305895"/>
    <lineage>
        <taxon>Bacteria</taxon>
        <taxon>Pseudomonadati</taxon>
        <taxon>Bacteroidota</taxon>
        <taxon>Cytophagia</taxon>
        <taxon>Cytophagales</taxon>
        <taxon>Spirosomataceae</taxon>
        <taxon>Fibrisoma</taxon>
    </lineage>
</organism>
<proteinExistence type="predicted"/>
<dbReference type="PANTHER" id="PTHR23303:SF15">
    <property type="entry name" value="COLOSSIN-A"/>
    <property type="match status" value="1"/>
</dbReference>
<dbReference type="GO" id="GO:0005576">
    <property type="term" value="C:extracellular region"/>
    <property type="evidence" value="ECO:0007669"/>
    <property type="project" value="UniProtKB-SubCell"/>
</dbReference>
<dbReference type="InterPro" id="IPR035986">
    <property type="entry name" value="PKD_dom_sf"/>
</dbReference>
<dbReference type="PANTHER" id="PTHR23303">
    <property type="entry name" value="CARBOXYPEPTIDASE REGULATORY REGION-CONTAINING"/>
    <property type="match status" value="1"/>
</dbReference>
<gene>
    <name evidence="6" type="ORF">DYU11_25490</name>
</gene>
<accession>A0A418M1H1</accession>
<protein>
    <submittedName>
        <fullName evidence="6">DUF11 domain-containing protein</fullName>
    </submittedName>
</protein>
<feature type="domain" description="Ig-like" evidence="5">
    <location>
        <begin position="1044"/>
        <end position="1171"/>
    </location>
</feature>
<dbReference type="EMBL" id="QXED01000008">
    <property type="protein sequence ID" value="RIV19452.1"/>
    <property type="molecule type" value="Genomic_DNA"/>
</dbReference>
<feature type="domain" description="Ig-like" evidence="5">
    <location>
        <begin position="2765"/>
        <end position="2898"/>
    </location>
</feature>
<feature type="domain" description="Ig-like" evidence="5">
    <location>
        <begin position="2608"/>
        <end position="2744"/>
    </location>
</feature>
<dbReference type="Proteomes" id="UP000283523">
    <property type="component" value="Unassembled WGS sequence"/>
</dbReference>
<keyword evidence="3" id="KW-0732">Signal</keyword>
<sequence>MVKNIYPLVYSLLRIFRQEGFNRLYRNFVPLLLLLLLGGNAVAQISGTVYRDFNANGTREFSPTSLTGEVGVGGVTVTVYAGGSAVGTAVTSSAVATQGQFSITPSAAGPYRIQFTNLPSGYFAGPRGSQSGTTVQFAASSPATVNLGINYPADYCQAEPSFFIPCYVNGNPTSTTGNAGAQPVLVTLPYSTTSTGTTTAEVGIAVNSQLGTVYGIAYQRATRNVFSSAFVKRHSGLGPSGAGAIYITRPGSGTTYTSALFATIPNVGSVATNTARGLPGTISEQNRDLSVFDQVGKTGLGDLEISDDGTQLYTLNLNDRQLYQVPINNPSSANPTAGTPVAFAIPSPTQTAGSVFRPFALKYYRDRVYIGGVTTNEGVTATRTFSAAGSSISSPNLITRDTVGMKGVVYEFNPANNTFTQVLSFPLTYKRGAVNNDKVGVDRSEYWLPWTNIQPGYDQNNPSNANPIPNRFSRADLANCSYPQPWFAGIEFDIDGSMIVSIRDRLGDQYGNLNLGLNPNSTQLFRAISPGDMLRAGQCSPGQWTIENNARICNGTPTAGANNGQGPGNGEYYFSDAVSVGDNINGTLRPYHLEMSLGGLAVLPGRDEVAAAVMDPTTNIDAGGIRRFRNSNGTGSPSTSVQIYESSNVSTFGKANGLGDLEVGCNYQPIEIGNRIFNDGSALTANGLQDNGQGASNFANITVQLYQAGSLTATTTSNANGEYYFTNLLPNTAYEIRIPLSQTALAGFTPTTPNAGSDDLVDSDGVIVGNNVVISLTTGDYGENNHSYDFGFVTCPTITNASASQTVCSGTPVSSLSVTTTATGTGAIRFVYFTSPQSGTAAYSGGTTLGTATPVSNVASLTNVAFPANTGTTPITYYVYAVLNPTPGPLDCRPLDDILITVRPLPDGSATATTITCAASATVTGTSSVTGSTFSWTGPGGFTSTAASFTTNTPGTYTLVVSANGCTDPSPATVVVSQNITPPQNVTATNDGPLTCIDLSATVSASSSTTGVTYRWAGPSGFTSTAQSFTTSITGTYSVTLTGPNGCTATTTTTVAGNTTAPSVTPSVSNTLTCAQPTATVSASSTTGGVTYRWAGPGGFTSTSASFTTATAGTYSVTATNPVNGCTTISSVVVSQNTALPANVGASNTGPLTCTLTTATVSASSSTTGVTYRWAGPGGFTSTSASFTTATAGTYSVTVTAPNGCTVVTSTMVQQDRTTPTIGASNTGPLTCTLTTVTVSATSDVPATYRWAGPGGFTSTAQSFTTATAGTYSVTVTAANGCTAVTSTSVGQDVVAPTVTTSNTGPLTCTLTTVTVSATAGEAVTYRWSGPGNFSATTQSFNTSTAGTYTVVVTAANGCTATATSTINQNTAPPTGVVASNNGPITCNLAAVGVSVVSSGGVAYRWVGPGGFTTTAQNFTTSVAGTYSVTVTSANGCTATASTSVGQDIAPPAGVAATNNGPITCAQPSATVSASSTTSGVTYRWVGPGGFTASTQSFATNLAGTYSVTLTAPNGCTATTSTTVGQNIAPPAGVAATNNGPITCAQPSATVSASSTTGGVTYRWAGPGSFTSTAASFATSVAGVYSVTVTNPANGCTTTVTTNVTQDLNVPTGVAAFNNGPITCAQPTATVSASSTTGGVTYRWTGPGSFTSTSASFVTSVAGLYSVTVTSTNGCTATANTTVGQDIVPPANVTATNTGPLTCTLTTVTVSANSSTLNVSYRWSGPGTITANTQSFATNVAGTYSVTLTAPNGCTATTSTTVGQNITPPAGVAATNNGPITCAQPSATVSASSTTGGVTYRWAGPGGFTSTSASFATSVAGVYSVTVTNPANGCTTTVTTNVTQDLNVPAGVSASNTGPLTCTLTTVTVSANSTTPGVTYRWSGPGNFTSTAQNFTTSTPGLYSVTVTSANGCTATANTTVGQDIASPTVLASNTGPLTCALTTRTVSATANEAVTYRWAGPGGFTSTAASFTTSTPGLYSVTVTSANGCTATANTTLQQDVAAPTVAASNTGPLTCSLTAATVSATASEAVTYRWSGPGGFTSTAASFTTSVAGLYSVTVTSANGCTATANTTLQQDVTVPTVSASNEGPLTCLITNTTVSAVASEAVTYRWVGPGNFTSTAASFTTSIAGVYSVTVTSANGCTAATSTTVGQDITPPAGVVAANNGPINCAQPTATVSVSSTTLGVTYRWTGPGNFTSTAQSFTTSVAGVYSVTATNPINGCTTVTTTSVVQNNTPVANVTATNTGPLTCTLTTVTVSASSSTPGVTYAWSGPGGFTSTAQSFITSTPGTYSVTVSGPNGCAPVTVSTTVGQNITPPANVTATNTGPLSCTLGSVTVSASSTTPGVTYSWTGPGGFTSSDQSFITASAGVFSVTVTSPNGCTATATTTVGQDNTGIQNVTISDNGPLSCTQTSATISVNTTTPNVTYRWVGPGGFTSTSASFTTSVAGTYSVTLTSTVNGCTAVAANTLEQNIAPPAAVVAANTGPLTCTLTTATVSVTTTTQGVAYSWTGPGGFTSTAASFTASTPGLYSVTLTAPNGCTATASTSLEQNIVPPAGVSASNNGPLSCTLLSVMVSASSTTPGVIYNWAGPGGFAFSGASFMTTQPGSYTVTVINPVNGCTTTAVTTVGQDITPPANVTATNNGPLSCTLTAVTVSASSTTPGVTYRWVGPGGFTSTAQNFTTSVAGIYSVTVTSANGCFETASTIINQDVTAPTVLASNTGPLTCVLTTRTVSATANESVTYAWTGPGGFTSTAASFTTSTPGLYSVTVTSANGCTATANTTLQQDVAAPTVTAANTGPLTCALTTRTVSATANEAVTYAWSGPGGFTSTAASFTTSTPGLYSVTVTSANGCTAMANTTLQQDVTVPSIAASNTGPLTCAQTTATVSATASEAVTYAWSGPGGFTSTAQSFTASAAGVYSVTVTSANGCTATIATTIFSNTAAPDVTATVSNTITVNQPTATLTASSTTPGVTYRWNTGETTATISVSAAGSYSVTVTAPNGCTAATTTTVVSDTAAPTVTASVSNTLTCAQPTATLSTTATPGVTYRWSTGAISSSIIVTDEGPYSVTVTAPNGATAATTTTVVSNTAAPTVTASVSNTLTCAQLTATLSTTATPGVTYLWSTGETTATISVSAAGAYTVTVTSPNGCTATVTTTVVSDTATPDVTIAVSNTLTCAQPTATLTASSTTPGVTYRWNTGETTATISVSAAGPYSVTVTAPNGCTAATTTTVVSDTAAPTVTASVSNTLTCAQPTATLSTTATPGVTFRWNTGEVTPSIQVGSAGVYSVIVTAVNGCTAATTATVVSDTVVPTLTVGVSNTLTCAQPTATISTTASPGSTYQWSTGAVTPDIVVNAAGTYSVTATSPNGCVASAIGVVEQNFLPPTNVTSSNTGPLTCTLTTVTVSASSSAPGITYSWSGPGGFTSTAQSFTTSVAGTYSVTLTGINGCTAVTSTTVQQDATAPNVTATNTGPLTCTLTTASVSATANEAVTYAWSGPGGITSTAQSFSTTVAGTYTVVVTAANGCSATATTTIQIDQSAPTVTATNTGPLTCTLTTASVSAAATESVTYAWSGPGGITSTAQSFTTSTPGAYTVVVTAANGCTATTTTNITSNTVAPTITAAGGVIPCEGTSLQLTASTTPTDVTFAWSGPGGYTSTEQNPTVTAIGTYTLTVTSANGCTASDTAIVSKQPCASLGDLVFEDTNANGQQDAGEPGIAGVTVNLLQNNLVVLTTTTNASGVYSFTGLTPGLPYVVQFGAPTGYTATAADAGNDASDSDADPITGRTTSYVLAAGENNLTVDAGFYRPASLGDRVFADANRNGIQDGGEVGIPGVTVTLVSNGTPLASVVTDGSGVYSFTGLTPGVSYQVQFTAPANFTASPANQGGDDALDSDAINGVTQSLTLASGETNTTLDAGFFLLPASLGDFVFEDINANGRQDAGEPGIAGVTVNLLQNGTVVNTTTTNASGVYSFTGLVPNVAYVVSFTAPAGFTATLADQGGDDVADSDVNPLTGQTGSYTLAAGENNLTVDAGFYRPASLGDRVFADANRNGIQDGGEVGIPGVTVSLLRDSTVVDFVTTDANGVYSFTGLTPGVSYQVRFTTPVGYTATLGNQGGDDALDSDAINGVTQSVTLASGETNNTLDAGFFLLPASLGDFVFEDININGVQDPGEPGVPGVTVSLLQNGVVVQVTSTNANGQYTFTNLLPEVAYQVQFAPMPMFTITADNEGADDALDSDANPLDGETGVYILASGENNTSVDLGVYRQAALGDRVFADANRNGIQDAGEPGIAGVTVTLISNGVSLTTTTTDSSGVYSFTALTPGVPYSVSFTAPANYTATLADQGGDDATDSDAINGVTQSITLASGETNNTLDAGFYLLRFDLALSKDIVSAPSPLLPGGVITYELIVTNQGELTATNTQVTDFIPDGTAFNAAASPGFTQSGSNAVATIASLAPGESATLTIGMTLTATAGGVITNRAEITADSGDDIDSTPGNSDTTPNEDDTDTALLQPQQFAVLGDFVFEDLNANGQQDAGEPGIAGVTVQLLQNGAVVNTTTTNASGVYSFTGLTPGVPYQVQFTAPAGYSATAANLGGNGATDSDADPLTGRTGSITLASGEIDLSVDAGFYRPASLGDLVFNDLNQNGQQDTGEPGIAGVTVQLLSGNGNVLLTTTTNAGGVYSFTGLTPGVTYVVAFTQPDAFTSTTANTGNDATDSDANGVTGQTGPYVLASGENNTTVDAGFYCITPVIAASAPPVCAGETLVLTGTTSSTGVSYAWAGPNSFTASGAVVNIPAATTTNSGSYTLTVTNLITGCSSSIVVDAVVNPAPDSVTLTAQEATCDGATSRSDGQVAIGNFGPNDRFDVSTGTTYNGATSYNEALPIPASGIIVSNISRTGTPQTYIVRVFTQAGCFVQRSVVLQNTQCECPPAKCVPVVIQKTKSRTAGR</sequence>
<dbReference type="SUPFAM" id="SSF117074">
    <property type="entry name" value="Hypothetical protein PA1324"/>
    <property type="match status" value="10"/>
</dbReference>
<feature type="domain" description="Ig-like" evidence="5">
    <location>
        <begin position="1202"/>
        <end position="1325"/>
    </location>
</feature>
<feature type="domain" description="Ig-like" evidence="5">
    <location>
        <begin position="2305"/>
        <end position="2428"/>
    </location>
</feature>
<dbReference type="InterPro" id="IPR001434">
    <property type="entry name" value="OmcB-like_DUF11"/>
</dbReference>
<feature type="domain" description="Ig-like" evidence="5">
    <location>
        <begin position="894"/>
        <end position="1013"/>
    </location>
</feature>
<dbReference type="SUPFAM" id="SSF49299">
    <property type="entry name" value="PKD domain"/>
    <property type="match status" value="3"/>
</dbReference>
<name>A0A418M1H1_9BACT</name>
<dbReference type="Pfam" id="PF17210">
    <property type="entry name" value="SdrD_B"/>
    <property type="match status" value="9"/>
</dbReference>
<feature type="domain" description="Ig-like" evidence="5">
    <location>
        <begin position="3369"/>
        <end position="3494"/>
    </location>
</feature>
<evidence type="ECO:0000313" key="7">
    <source>
        <dbReference type="Proteomes" id="UP000283523"/>
    </source>
</evidence>
<evidence type="ECO:0000259" key="5">
    <source>
        <dbReference type="PROSITE" id="PS50835"/>
    </source>
</evidence>
<feature type="region of interest" description="Disordered" evidence="4">
    <location>
        <begin position="4483"/>
        <end position="4507"/>
    </location>
</feature>
<keyword evidence="2" id="KW-0964">Secreted</keyword>
<dbReference type="Gene3D" id="2.60.40.10">
    <property type="entry name" value="Immunoglobulins"/>
    <property type="match status" value="42"/>
</dbReference>
<evidence type="ECO:0000313" key="6">
    <source>
        <dbReference type="EMBL" id="RIV19452.1"/>
    </source>
</evidence>
<comment type="subcellular location">
    <subcellularLocation>
        <location evidence="1">Secreted</location>
    </subcellularLocation>
</comment>
<feature type="domain" description="Ig-like" evidence="5">
    <location>
        <begin position="1977"/>
        <end position="2110"/>
    </location>
</feature>